<proteinExistence type="predicted"/>
<keyword evidence="2" id="KW-1185">Reference proteome</keyword>
<accession>A0ABQ9IA71</accession>
<protein>
    <submittedName>
        <fullName evidence="1">Uncharacterized protein</fullName>
    </submittedName>
</protein>
<gene>
    <name evidence="1" type="ORF">PR048_005769</name>
</gene>
<organism evidence="1 2">
    <name type="scientific">Dryococelus australis</name>
    <dbReference type="NCBI Taxonomy" id="614101"/>
    <lineage>
        <taxon>Eukaryota</taxon>
        <taxon>Metazoa</taxon>
        <taxon>Ecdysozoa</taxon>
        <taxon>Arthropoda</taxon>
        <taxon>Hexapoda</taxon>
        <taxon>Insecta</taxon>
        <taxon>Pterygota</taxon>
        <taxon>Neoptera</taxon>
        <taxon>Polyneoptera</taxon>
        <taxon>Phasmatodea</taxon>
        <taxon>Verophasmatodea</taxon>
        <taxon>Anareolatae</taxon>
        <taxon>Phasmatidae</taxon>
        <taxon>Eurycanthinae</taxon>
        <taxon>Dryococelus</taxon>
    </lineage>
</organism>
<comment type="caution">
    <text evidence="1">The sequence shown here is derived from an EMBL/GenBank/DDBJ whole genome shotgun (WGS) entry which is preliminary data.</text>
</comment>
<reference evidence="1 2" key="1">
    <citation type="submission" date="2023-02" db="EMBL/GenBank/DDBJ databases">
        <title>LHISI_Scaffold_Assembly.</title>
        <authorList>
            <person name="Stuart O.P."/>
            <person name="Cleave R."/>
            <person name="Magrath M.J.L."/>
            <person name="Mikheyev A.S."/>
        </authorList>
    </citation>
    <scope>NUCLEOTIDE SEQUENCE [LARGE SCALE GENOMIC DNA]</scope>
    <source>
        <strain evidence="1">Daus_M_001</strain>
        <tissue evidence="1">Leg muscle</tissue>
    </source>
</reference>
<name>A0ABQ9IA71_9NEOP</name>
<sequence length="63" mass="7020">MGDYEAGNPITQLCISLCKPLCVTEIQNCRGKVTEVVSFFRCVTRCVKLDGLSIEILCFCLMN</sequence>
<evidence type="ECO:0000313" key="1">
    <source>
        <dbReference type="EMBL" id="KAJ8893184.1"/>
    </source>
</evidence>
<evidence type="ECO:0000313" key="2">
    <source>
        <dbReference type="Proteomes" id="UP001159363"/>
    </source>
</evidence>
<dbReference type="EMBL" id="JARBHB010000002">
    <property type="protein sequence ID" value="KAJ8893184.1"/>
    <property type="molecule type" value="Genomic_DNA"/>
</dbReference>
<dbReference type="Proteomes" id="UP001159363">
    <property type="component" value="Chromosome 2"/>
</dbReference>